<accession>A0AAD1UNQ8</accession>
<feature type="transmembrane region" description="Helical" evidence="1">
    <location>
        <begin position="223"/>
        <end position="243"/>
    </location>
</feature>
<feature type="transmembrane region" description="Helical" evidence="1">
    <location>
        <begin position="184"/>
        <end position="202"/>
    </location>
</feature>
<feature type="transmembrane region" description="Helical" evidence="1">
    <location>
        <begin position="133"/>
        <end position="150"/>
    </location>
</feature>
<protein>
    <submittedName>
        <fullName evidence="2">Uncharacterized protein</fullName>
    </submittedName>
</protein>
<dbReference type="Proteomes" id="UP001295684">
    <property type="component" value="Unassembled WGS sequence"/>
</dbReference>
<organism evidence="2 3">
    <name type="scientific">Euplotes crassus</name>
    <dbReference type="NCBI Taxonomy" id="5936"/>
    <lineage>
        <taxon>Eukaryota</taxon>
        <taxon>Sar</taxon>
        <taxon>Alveolata</taxon>
        <taxon>Ciliophora</taxon>
        <taxon>Intramacronucleata</taxon>
        <taxon>Spirotrichea</taxon>
        <taxon>Hypotrichia</taxon>
        <taxon>Euplotida</taxon>
        <taxon>Euplotidae</taxon>
        <taxon>Moneuplotes</taxon>
    </lineage>
</organism>
<evidence type="ECO:0000256" key="1">
    <source>
        <dbReference type="SAM" id="Phobius"/>
    </source>
</evidence>
<dbReference type="EMBL" id="CAMPGE010011465">
    <property type="protein sequence ID" value="CAI2370295.1"/>
    <property type="molecule type" value="Genomic_DNA"/>
</dbReference>
<comment type="caution">
    <text evidence="2">The sequence shown here is derived from an EMBL/GenBank/DDBJ whole genome shotgun (WGS) entry which is preliminary data.</text>
</comment>
<name>A0AAD1UNQ8_EUPCR</name>
<evidence type="ECO:0000313" key="2">
    <source>
        <dbReference type="EMBL" id="CAI2370295.1"/>
    </source>
</evidence>
<evidence type="ECO:0000313" key="3">
    <source>
        <dbReference type="Proteomes" id="UP001295684"/>
    </source>
</evidence>
<feature type="transmembrane region" description="Helical" evidence="1">
    <location>
        <begin position="255"/>
        <end position="281"/>
    </location>
</feature>
<reference evidence="2" key="1">
    <citation type="submission" date="2023-07" db="EMBL/GenBank/DDBJ databases">
        <authorList>
            <consortium name="AG Swart"/>
            <person name="Singh M."/>
            <person name="Singh A."/>
            <person name="Seah K."/>
            <person name="Emmerich C."/>
        </authorList>
    </citation>
    <scope>NUCLEOTIDE SEQUENCE</scope>
    <source>
        <strain evidence="2">DP1</strain>
    </source>
</reference>
<sequence length="284" mass="31786">MHITIVNESMSPFCSKSPKPPSSWLKMESLLFLTSLSIVSSGEALFSCKDKESFISGSSNSNSDSFFTSPGESVEMALELLSFMISSSSPVLTRFIPPKEVIMVSRFLTCSCNCLFSAFKTMFSCSICFDRAWIFWSLDSTVSILLALLSRARRADSLFCCLFLAFLYPSGSLSYSKVPYCSTITWLFILLLLLSSLLRGWVIRRSLSCGTTLALLLRFEDSFSASFGTFSRTFFCISAFALFPDNICFYNYCSFTQFVTDFGCTKASLFIAIGSFSYWILYGF</sequence>
<keyword evidence="3" id="KW-1185">Reference proteome</keyword>
<dbReference type="AlphaFoldDB" id="A0AAD1UNQ8"/>
<keyword evidence="1" id="KW-0812">Transmembrane</keyword>
<keyword evidence="1" id="KW-1133">Transmembrane helix</keyword>
<feature type="transmembrane region" description="Helical" evidence="1">
    <location>
        <begin position="157"/>
        <end position="178"/>
    </location>
</feature>
<keyword evidence="1" id="KW-0472">Membrane</keyword>
<gene>
    <name evidence="2" type="ORF">ECRASSUSDP1_LOCUS11605</name>
</gene>
<proteinExistence type="predicted"/>